<evidence type="ECO:0000256" key="5">
    <source>
        <dbReference type="ARBA" id="ARBA00023163"/>
    </source>
</evidence>
<evidence type="ECO:0000256" key="3">
    <source>
        <dbReference type="ARBA" id="ARBA00023015"/>
    </source>
</evidence>
<organism evidence="7 8">
    <name type="scientific">Vibrio mediterranei</name>
    <dbReference type="NCBI Taxonomy" id="689"/>
    <lineage>
        <taxon>Bacteria</taxon>
        <taxon>Pseudomonadati</taxon>
        <taxon>Pseudomonadota</taxon>
        <taxon>Gammaproteobacteria</taxon>
        <taxon>Vibrionales</taxon>
        <taxon>Vibrionaceae</taxon>
        <taxon>Vibrio</taxon>
    </lineage>
</organism>
<dbReference type="GO" id="GO:0006950">
    <property type="term" value="P:response to stress"/>
    <property type="evidence" value="ECO:0007669"/>
    <property type="project" value="TreeGrafter"/>
</dbReference>
<dbReference type="InterPro" id="IPR036388">
    <property type="entry name" value="WH-like_DNA-bd_sf"/>
</dbReference>
<evidence type="ECO:0000256" key="4">
    <source>
        <dbReference type="ARBA" id="ARBA00023125"/>
    </source>
</evidence>
<dbReference type="Proteomes" id="UP000279760">
    <property type="component" value="Chromosome 2"/>
</dbReference>
<feature type="domain" description="HTH marR-type" evidence="6">
    <location>
        <begin position="17"/>
        <end position="151"/>
    </location>
</feature>
<sequence length="151" mass="17378">MVWKDMKFDQLESLDIDKQVCFALYSASNALTRAYRPILEQIDLTYLQYMTMLVLWKKAPMNVKDIGTDLKLDSGTLTPLLKRLEQKGLVERKRSETDERARMITVTEQGFALRDKAMSVPNSIACKAQLDLEDALTLKRICEQLTNNLMD</sequence>
<dbReference type="EMBL" id="CP033578">
    <property type="protein sequence ID" value="AYV23505.1"/>
    <property type="molecule type" value="Genomic_DNA"/>
</dbReference>
<dbReference type="PANTHER" id="PTHR33164">
    <property type="entry name" value="TRANSCRIPTIONAL REGULATOR, MARR FAMILY"/>
    <property type="match status" value="1"/>
</dbReference>
<dbReference type="AlphaFoldDB" id="A0A3G4VGK8"/>
<evidence type="ECO:0000256" key="2">
    <source>
        <dbReference type="ARBA" id="ARBA00022490"/>
    </source>
</evidence>
<keyword evidence="3" id="KW-0805">Transcription regulation</keyword>
<dbReference type="RefSeq" id="WP_006070359.1">
    <property type="nucleotide sequence ID" value="NZ_CP033578.1"/>
</dbReference>
<dbReference type="SMART" id="SM00347">
    <property type="entry name" value="HTH_MARR"/>
    <property type="match status" value="1"/>
</dbReference>
<dbReference type="InterPro" id="IPR055166">
    <property type="entry name" value="Transc_reg_Sar_Rot_HTH"/>
</dbReference>
<dbReference type="InterPro" id="IPR000835">
    <property type="entry name" value="HTH_MarR-typ"/>
</dbReference>
<keyword evidence="4" id="KW-0238">DNA-binding</keyword>
<keyword evidence="2" id="KW-0963">Cytoplasm</keyword>
<dbReference type="InterPro" id="IPR039422">
    <property type="entry name" value="MarR/SlyA-like"/>
</dbReference>
<keyword evidence="5" id="KW-0804">Transcription</keyword>
<dbReference type="GO" id="GO:0003677">
    <property type="term" value="F:DNA binding"/>
    <property type="evidence" value="ECO:0007669"/>
    <property type="project" value="UniProtKB-KW"/>
</dbReference>
<dbReference type="GO" id="GO:0003700">
    <property type="term" value="F:DNA-binding transcription factor activity"/>
    <property type="evidence" value="ECO:0007669"/>
    <property type="project" value="InterPro"/>
</dbReference>
<dbReference type="Pfam" id="PF22381">
    <property type="entry name" value="Staph_reg_Sar_Rot"/>
    <property type="match status" value="1"/>
</dbReference>
<dbReference type="GO" id="GO:0005737">
    <property type="term" value="C:cytoplasm"/>
    <property type="evidence" value="ECO:0007669"/>
    <property type="project" value="UniProtKB-SubCell"/>
</dbReference>
<protein>
    <submittedName>
        <fullName evidence="7">MarR family transcriptional regulator</fullName>
    </submittedName>
</protein>
<accession>A0A3G4VGK8</accession>
<dbReference type="PANTHER" id="PTHR33164:SF100">
    <property type="entry name" value="OSPR"/>
    <property type="match status" value="1"/>
</dbReference>
<dbReference type="PROSITE" id="PS50995">
    <property type="entry name" value="HTH_MARR_2"/>
    <property type="match status" value="1"/>
</dbReference>
<proteinExistence type="predicted"/>
<evidence type="ECO:0000313" key="8">
    <source>
        <dbReference type="Proteomes" id="UP000279760"/>
    </source>
</evidence>
<evidence type="ECO:0000259" key="6">
    <source>
        <dbReference type="PROSITE" id="PS50995"/>
    </source>
</evidence>
<dbReference type="SUPFAM" id="SSF46785">
    <property type="entry name" value="Winged helix' DNA-binding domain"/>
    <property type="match status" value="1"/>
</dbReference>
<dbReference type="Gene3D" id="1.10.10.10">
    <property type="entry name" value="Winged helix-like DNA-binding domain superfamily/Winged helix DNA-binding domain"/>
    <property type="match status" value="1"/>
</dbReference>
<dbReference type="FunFam" id="1.10.10.10:FF:000163">
    <property type="entry name" value="MarR family transcriptional regulator"/>
    <property type="match status" value="1"/>
</dbReference>
<name>A0A3G4VGK8_9VIBR</name>
<dbReference type="PRINTS" id="PR00598">
    <property type="entry name" value="HTHMARR"/>
</dbReference>
<evidence type="ECO:0000313" key="7">
    <source>
        <dbReference type="EMBL" id="AYV23505.1"/>
    </source>
</evidence>
<dbReference type="InterPro" id="IPR036390">
    <property type="entry name" value="WH_DNA-bd_sf"/>
</dbReference>
<gene>
    <name evidence="7" type="ORF">ECB94_19620</name>
</gene>
<reference evidence="7 8" key="1">
    <citation type="submission" date="2018-11" db="EMBL/GenBank/DDBJ databases">
        <title>Complete Genome Sequence of Vbrio mediterranei 117-T6: a Potential Pathogen Bacteria Isolated from the Conchocelis of Pyropia.</title>
        <authorList>
            <person name="Liu Q."/>
        </authorList>
    </citation>
    <scope>NUCLEOTIDE SEQUENCE [LARGE SCALE GENOMIC DNA]</scope>
    <source>
        <strain evidence="7 8">117-T6</strain>
    </source>
</reference>
<comment type="subcellular location">
    <subcellularLocation>
        <location evidence="1">Cytoplasm</location>
    </subcellularLocation>
</comment>
<evidence type="ECO:0000256" key="1">
    <source>
        <dbReference type="ARBA" id="ARBA00004496"/>
    </source>
</evidence>